<reference evidence="6" key="1">
    <citation type="submission" date="2016-06" db="UniProtKB">
        <authorList>
            <consortium name="WormBaseParasite"/>
        </authorList>
    </citation>
    <scope>IDENTIFICATION</scope>
</reference>
<dbReference type="GO" id="GO:0001227">
    <property type="term" value="F:DNA-binding transcription repressor activity, RNA polymerase II-specific"/>
    <property type="evidence" value="ECO:0007669"/>
    <property type="project" value="InterPro"/>
</dbReference>
<feature type="compositionally biased region" description="Pro residues" evidence="2">
    <location>
        <begin position="361"/>
        <end position="370"/>
    </location>
</feature>
<feature type="compositionally biased region" description="Basic and acidic residues" evidence="2">
    <location>
        <begin position="153"/>
        <end position="162"/>
    </location>
</feature>
<dbReference type="InterPro" id="IPR035892">
    <property type="entry name" value="C2_domain_sf"/>
</dbReference>
<dbReference type="InterPro" id="IPR039725">
    <property type="entry name" value="CC2D1A/B"/>
</dbReference>
<feature type="compositionally biased region" description="Basic and acidic residues" evidence="2">
    <location>
        <begin position="395"/>
        <end position="411"/>
    </location>
</feature>
<feature type="compositionally biased region" description="Basic and acidic residues" evidence="2">
    <location>
        <begin position="101"/>
        <end position="116"/>
    </location>
</feature>
<dbReference type="AlphaFoldDB" id="A0A183IVA0"/>
<dbReference type="OrthoDB" id="19996at2759"/>
<evidence type="ECO:0000259" key="3">
    <source>
        <dbReference type="PROSITE" id="PS50004"/>
    </source>
</evidence>
<evidence type="ECO:0000313" key="6">
    <source>
        <dbReference type="WBParaSite" id="SBAD_0000783501-mRNA-1"/>
    </source>
</evidence>
<dbReference type="InterPro" id="IPR006608">
    <property type="entry name" value="CC2D1A/B_DM14"/>
</dbReference>
<feature type="domain" description="C2" evidence="3">
    <location>
        <begin position="593"/>
        <end position="726"/>
    </location>
</feature>
<dbReference type="InterPro" id="IPR000008">
    <property type="entry name" value="C2_dom"/>
</dbReference>
<feature type="region of interest" description="Disordered" evidence="2">
    <location>
        <begin position="494"/>
        <end position="518"/>
    </location>
</feature>
<evidence type="ECO:0000313" key="4">
    <source>
        <dbReference type="EMBL" id="VDP13470.1"/>
    </source>
</evidence>
<gene>
    <name evidence="4" type="ORF">SBAD_LOCUS7547</name>
</gene>
<proteinExistence type="inferred from homology"/>
<dbReference type="SMART" id="SM00239">
    <property type="entry name" value="C2"/>
    <property type="match status" value="1"/>
</dbReference>
<comment type="similarity">
    <text evidence="1">Belongs to the CC2D1 family.</text>
</comment>
<dbReference type="Proteomes" id="UP000270296">
    <property type="component" value="Unassembled WGS sequence"/>
</dbReference>
<dbReference type="EMBL" id="UZAM01010725">
    <property type="protein sequence ID" value="VDP13470.1"/>
    <property type="molecule type" value="Genomic_DNA"/>
</dbReference>
<protein>
    <submittedName>
        <fullName evidence="6">C2 domain-containing protein</fullName>
    </submittedName>
</protein>
<dbReference type="WBParaSite" id="SBAD_0000783501-mRNA-1">
    <property type="protein sequence ID" value="SBAD_0000783501-mRNA-1"/>
    <property type="gene ID" value="SBAD_0000783501"/>
</dbReference>
<name>A0A183IVA0_9BILA</name>
<dbReference type="Gene3D" id="2.60.40.150">
    <property type="entry name" value="C2 domain"/>
    <property type="match status" value="1"/>
</dbReference>
<evidence type="ECO:0000256" key="1">
    <source>
        <dbReference type="ARBA" id="ARBA00010672"/>
    </source>
</evidence>
<accession>A0A183IVA0</accession>
<sequence length="774" mass="86670">MAKKANFDFTLLEKELYGDVETDTALLNELSELIYDKTPQMSNAQELASKSLAFTATVKQDFAVDTDDDDPSVENDSLLLDELDELMGSSKTGEQNSTTPEKIESSEEIPKSRLAEKPAQSTMSADKPDNVKESIPSQPEIPPSTSSVQVLPKKIDSQKSDESPQQSLPSQSSGSIGDRSTSANYDRAASVITELNRVCDYCKKFAMEAKTAGDDASALEYCKMFKSLKDQYANDPTKDLSPVKSLVSELTQKVKLAQSSPEKSNLSAAPVADEQVKNLGNSQAQSSLTKADTRAMPVASFRNDLQQELLKRLEKFKETAERAAAEGNASKVRRMNRIQKQYEDAIRNVQRGRPVNFSELPNPPCFPPLPSSDTTGNSADPLVAETAVKASSGSPKREPTVQKVTPEHPDIPKPANNAETSSETPSAPPIVPHSSQQEKQLDTLTRRYEQFRSLALESKKQGDLKSAKAYLRNALGIKQLMEASENGFPINMTSVPKPPVMQPKRSPNQRTGSLKSNDNGTVLVETAEEAFTMLEKDLIHQIQFCELNREYYKRLGDVHRCNDFKLLRDNCAKDLLCLRNTMEYRHTTPRFHYETRVFPSLKCSPDLKADQMELIIICCKNVLLPPDYDERKHADLFVRYIFPCPKDQPQTGKTESVRYTCSPDFNHSAKLRIVPRSRGLLFYIKRHGIKFDVYQKGSLIRSDKLLGSAELKLLPLEKENAIHDSVKLILNKKDTGGTIEVKVRIREPLVEQESETSKRWLIIDEFIQRTKIAR</sequence>
<dbReference type="SMART" id="SM00685">
    <property type="entry name" value="DM14"/>
    <property type="match status" value="2"/>
</dbReference>
<feature type="compositionally biased region" description="Polar residues" evidence="2">
    <location>
        <begin position="505"/>
        <end position="518"/>
    </location>
</feature>
<evidence type="ECO:0000313" key="5">
    <source>
        <dbReference type="Proteomes" id="UP000270296"/>
    </source>
</evidence>
<feature type="compositionally biased region" description="Low complexity" evidence="2">
    <location>
        <begin position="133"/>
        <end position="147"/>
    </location>
</feature>
<dbReference type="PROSITE" id="PS50004">
    <property type="entry name" value="C2"/>
    <property type="match status" value="1"/>
</dbReference>
<evidence type="ECO:0000256" key="2">
    <source>
        <dbReference type="SAM" id="MobiDB-lite"/>
    </source>
</evidence>
<reference evidence="4 5" key="2">
    <citation type="submission" date="2018-11" db="EMBL/GenBank/DDBJ databases">
        <authorList>
            <consortium name="Pathogen Informatics"/>
        </authorList>
    </citation>
    <scope>NUCLEOTIDE SEQUENCE [LARGE SCALE GENOMIC DNA]</scope>
</reference>
<keyword evidence="5" id="KW-1185">Reference proteome</keyword>
<feature type="region of interest" description="Disordered" evidence="2">
    <location>
        <begin position="88"/>
        <end position="183"/>
    </location>
</feature>
<dbReference type="SUPFAM" id="SSF49562">
    <property type="entry name" value="C2 domain (Calcium/lipid-binding domain, CaLB)"/>
    <property type="match status" value="1"/>
</dbReference>
<organism evidence="6">
    <name type="scientific">Soboliphyme baturini</name>
    <dbReference type="NCBI Taxonomy" id="241478"/>
    <lineage>
        <taxon>Eukaryota</taxon>
        <taxon>Metazoa</taxon>
        <taxon>Ecdysozoa</taxon>
        <taxon>Nematoda</taxon>
        <taxon>Enoplea</taxon>
        <taxon>Dorylaimia</taxon>
        <taxon>Dioctophymatida</taxon>
        <taxon>Dioctophymatoidea</taxon>
        <taxon>Soboliphymatidae</taxon>
        <taxon>Soboliphyme</taxon>
    </lineage>
</organism>
<dbReference type="PANTHER" id="PTHR13076:SF9">
    <property type="entry name" value="COILED-COIL AND C2 DOMAIN-CONTAINING PROTEIN 1-LIKE"/>
    <property type="match status" value="1"/>
</dbReference>
<dbReference type="Pfam" id="PF00168">
    <property type="entry name" value="C2"/>
    <property type="match status" value="1"/>
</dbReference>
<feature type="compositionally biased region" description="Low complexity" evidence="2">
    <location>
        <begin position="163"/>
        <end position="175"/>
    </location>
</feature>
<feature type="region of interest" description="Disordered" evidence="2">
    <location>
        <begin position="354"/>
        <end position="439"/>
    </location>
</feature>
<dbReference type="PANTHER" id="PTHR13076">
    <property type="entry name" value="COILED-COIL AND C2 DOMAIN-CONTAINING PROTEIN 1-LIKE"/>
    <property type="match status" value="1"/>
</dbReference>
<dbReference type="Pfam" id="PF21528">
    <property type="entry name" value="CC2D1A-B_DM14"/>
    <property type="match status" value="1"/>
</dbReference>